<dbReference type="RefSeq" id="WP_136557519.1">
    <property type="nucleotide sequence ID" value="NZ_STGT01000002.1"/>
</dbReference>
<accession>A0ABY2QWS4</accession>
<protein>
    <submittedName>
        <fullName evidence="2">Uncharacterized protein</fullName>
    </submittedName>
</protein>
<keyword evidence="3" id="KW-1185">Reference proteome</keyword>
<feature type="transmembrane region" description="Helical" evidence="1">
    <location>
        <begin position="7"/>
        <end position="34"/>
    </location>
</feature>
<feature type="transmembrane region" description="Helical" evidence="1">
    <location>
        <begin position="40"/>
        <end position="61"/>
    </location>
</feature>
<reference evidence="2 3" key="1">
    <citation type="submission" date="2019-04" db="EMBL/GenBank/DDBJ databases">
        <title>Genome sequence of strain 7209-2.</title>
        <authorList>
            <person name="Gao J."/>
            <person name="Sun J."/>
        </authorList>
    </citation>
    <scope>NUCLEOTIDE SEQUENCE [LARGE SCALE GENOMIC DNA]</scope>
    <source>
        <strain evidence="2 3">7209-2</strain>
    </source>
</reference>
<comment type="caution">
    <text evidence="2">The sequence shown here is derived from an EMBL/GenBank/DDBJ whole genome shotgun (WGS) entry which is preliminary data.</text>
</comment>
<evidence type="ECO:0000313" key="2">
    <source>
        <dbReference type="EMBL" id="THV15233.1"/>
    </source>
</evidence>
<keyword evidence="1" id="KW-1133">Transmembrane helix</keyword>
<proteinExistence type="predicted"/>
<evidence type="ECO:0000256" key="1">
    <source>
        <dbReference type="SAM" id="Phobius"/>
    </source>
</evidence>
<organism evidence="2 3">
    <name type="scientific">Rhizobium rhizophilum</name>
    <dbReference type="NCBI Taxonomy" id="1850373"/>
    <lineage>
        <taxon>Bacteria</taxon>
        <taxon>Pseudomonadati</taxon>
        <taxon>Pseudomonadota</taxon>
        <taxon>Alphaproteobacteria</taxon>
        <taxon>Hyphomicrobiales</taxon>
        <taxon>Rhizobiaceae</taxon>
        <taxon>Rhizobium/Agrobacterium group</taxon>
        <taxon>Rhizobium</taxon>
    </lineage>
</organism>
<dbReference type="EMBL" id="STGT01000002">
    <property type="protein sequence ID" value="THV15233.1"/>
    <property type="molecule type" value="Genomic_DNA"/>
</dbReference>
<keyword evidence="1" id="KW-0472">Membrane</keyword>
<keyword evidence="1" id="KW-0812">Transmembrane</keyword>
<gene>
    <name evidence="2" type="ORF">E9677_07705</name>
</gene>
<sequence length="82" mass="8994">MFTTDTWITIVCSMMINAVIFGVGAVFVLSIPALAAEAKILLPFVVVAAFTASPFFALAVARRMRLRNWSRSDWKRGDVISG</sequence>
<dbReference type="Proteomes" id="UP000309667">
    <property type="component" value="Unassembled WGS sequence"/>
</dbReference>
<name>A0ABY2QWS4_9HYPH</name>
<evidence type="ECO:0000313" key="3">
    <source>
        <dbReference type="Proteomes" id="UP000309667"/>
    </source>
</evidence>